<organism evidence="1 2">
    <name type="scientific">Spiromyces aspiralis</name>
    <dbReference type="NCBI Taxonomy" id="68401"/>
    <lineage>
        <taxon>Eukaryota</taxon>
        <taxon>Fungi</taxon>
        <taxon>Fungi incertae sedis</taxon>
        <taxon>Zoopagomycota</taxon>
        <taxon>Kickxellomycotina</taxon>
        <taxon>Kickxellomycetes</taxon>
        <taxon>Kickxellales</taxon>
        <taxon>Kickxellaceae</taxon>
        <taxon>Spiromyces</taxon>
    </lineage>
</organism>
<comment type="caution">
    <text evidence="1">The sequence shown here is derived from an EMBL/GenBank/DDBJ whole genome shotgun (WGS) entry which is preliminary data.</text>
</comment>
<dbReference type="EMBL" id="JAMZIH010007962">
    <property type="protein sequence ID" value="KAJ1672700.1"/>
    <property type="molecule type" value="Genomic_DNA"/>
</dbReference>
<evidence type="ECO:0000313" key="2">
    <source>
        <dbReference type="Proteomes" id="UP001145114"/>
    </source>
</evidence>
<name>A0ACC1HBH0_9FUNG</name>
<accession>A0ACC1HBH0</accession>
<keyword evidence="2" id="KW-1185">Reference proteome</keyword>
<evidence type="ECO:0000313" key="1">
    <source>
        <dbReference type="EMBL" id="KAJ1672700.1"/>
    </source>
</evidence>
<protein>
    <submittedName>
        <fullName evidence="1">Uncharacterized protein</fullName>
    </submittedName>
</protein>
<sequence>MKLALLSSVLALLTIASTTIAGNSKCRPQPDPLKKCIAENFGYESWNDGCNTCFCAQSGIEVCTMMYCDAYKDPRFECQSENPNESWTYNNMTCKCNVRGDVVCV</sequence>
<reference evidence="1" key="1">
    <citation type="submission" date="2022-06" db="EMBL/GenBank/DDBJ databases">
        <title>Phylogenomic reconstructions and comparative analyses of Kickxellomycotina fungi.</title>
        <authorList>
            <person name="Reynolds N.K."/>
            <person name="Stajich J.E."/>
            <person name="Barry K."/>
            <person name="Grigoriev I.V."/>
            <person name="Crous P."/>
            <person name="Smith M.E."/>
        </authorList>
    </citation>
    <scope>NUCLEOTIDE SEQUENCE</scope>
    <source>
        <strain evidence="1">RSA 2271</strain>
    </source>
</reference>
<proteinExistence type="predicted"/>
<gene>
    <name evidence="1" type="ORF">EV182_006665</name>
</gene>
<dbReference type="Proteomes" id="UP001145114">
    <property type="component" value="Unassembled WGS sequence"/>
</dbReference>